<dbReference type="CDD" id="cd13890">
    <property type="entry name" value="CuRO_3_CueO_FtsP"/>
    <property type="match status" value="1"/>
</dbReference>
<gene>
    <name evidence="7" type="ORF">ACFQGL_08255</name>
</gene>
<dbReference type="InterPro" id="IPR001117">
    <property type="entry name" value="Cu-oxidase_2nd"/>
</dbReference>
<evidence type="ECO:0000259" key="4">
    <source>
        <dbReference type="Pfam" id="PF00394"/>
    </source>
</evidence>
<dbReference type="InterPro" id="IPR011706">
    <property type="entry name" value="Cu-oxidase_C"/>
</dbReference>
<dbReference type="Gene3D" id="2.60.40.420">
    <property type="entry name" value="Cupredoxins - blue copper proteins"/>
    <property type="match status" value="3"/>
</dbReference>
<name>A0ABW1H2D5_9ACTN</name>
<proteinExistence type="inferred from homology"/>
<evidence type="ECO:0000313" key="8">
    <source>
        <dbReference type="Proteomes" id="UP001596226"/>
    </source>
</evidence>
<keyword evidence="2" id="KW-0479">Metal-binding</keyword>
<dbReference type="PANTHER" id="PTHR48267:SF1">
    <property type="entry name" value="BILIRUBIN OXIDASE"/>
    <property type="match status" value="1"/>
</dbReference>
<dbReference type="InterPro" id="IPR008972">
    <property type="entry name" value="Cupredoxin"/>
</dbReference>
<dbReference type="InterPro" id="IPR011707">
    <property type="entry name" value="Cu-oxidase-like_N"/>
</dbReference>
<comment type="caution">
    <text evidence="7">The sequence shown here is derived from an EMBL/GenBank/DDBJ whole genome shotgun (WGS) entry which is preliminary data.</text>
</comment>
<evidence type="ECO:0000256" key="2">
    <source>
        <dbReference type="ARBA" id="ARBA00022723"/>
    </source>
</evidence>
<evidence type="ECO:0000256" key="3">
    <source>
        <dbReference type="ARBA" id="ARBA00023002"/>
    </source>
</evidence>
<dbReference type="RefSeq" id="WP_377507845.1">
    <property type="nucleotide sequence ID" value="NZ_JBHSQS010000004.1"/>
</dbReference>
<feature type="domain" description="Plastocyanin-like" evidence="4">
    <location>
        <begin position="158"/>
        <end position="240"/>
    </location>
</feature>
<dbReference type="PANTHER" id="PTHR48267">
    <property type="entry name" value="CUPREDOXIN SUPERFAMILY PROTEIN"/>
    <property type="match status" value="1"/>
</dbReference>
<reference evidence="8" key="1">
    <citation type="journal article" date="2019" name="Int. J. Syst. Evol. Microbiol.">
        <title>The Global Catalogue of Microorganisms (GCM) 10K type strain sequencing project: providing services to taxonomists for standard genome sequencing and annotation.</title>
        <authorList>
            <consortium name="The Broad Institute Genomics Platform"/>
            <consortium name="The Broad Institute Genome Sequencing Center for Infectious Disease"/>
            <person name="Wu L."/>
            <person name="Ma J."/>
        </authorList>
    </citation>
    <scope>NUCLEOTIDE SEQUENCE [LARGE SCALE GENOMIC DNA]</scope>
    <source>
        <strain evidence="8">CGMCC 4.7144</strain>
    </source>
</reference>
<sequence length="443" mass="47874">MFNLTAQAGTQDFGHGATSTWGFNGAVLGPTLRATRGEQVAVSVTNALDQSTTVHWHGMHLPASADGGPHQPIMPGQTWSSTWKIDQPASTLWYHPHPHGETARQVYRGLAGMFILDDPATSVATLPHDYGVDDIPLIVQDKKFDDAGQLDASPSGVTGMGILGDTIAVNGTVGPHLDVTTERVRLRLLNASNARSYNFGFADGRGFALVGTDGGLLDTAYETDRLQLSPGERAEIVVTVRPGENAVLRSFPQDLGMGRFDRFAGGDDTFDVLQLRDASALAPRPAVPSHLVGLPRLPRTEAVQQRRFELTDDAINGQKMDMNRVDAAPVQDSVEIWKLVNTDGVPHNFHVHDVQFQVLSQDGAAPPPPLTGWKDTIFLPPNVPIELIMRFSDYADAQTPYMFHCHMLYHEDSGMMGQFVVVPPGGSPSGTGHLADPTHAGHH</sequence>
<evidence type="ECO:0000259" key="6">
    <source>
        <dbReference type="Pfam" id="PF07732"/>
    </source>
</evidence>
<evidence type="ECO:0000256" key="1">
    <source>
        <dbReference type="ARBA" id="ARBA00010609"/>
    </source>
</evidence>
<dbReference type="Pfam" id="PF07731">
    <property type="entry name" value="Cu-oxidase_2"/>
    <property type="match status" value="1"/>
</dbReference>
<dbReference type="CDD" id="cd13867">
    <property type="entry name" value="CuRO_2_CueO_FtsP"/>
    <property type="match status" value="1"/>
</dbReference>
<keyword evidence="3" id="KW-0560">Oxidoreductase</keyword>
<protein>
    <submittedName>
        <fullName evidence="7">Multicopper oxidase family protein</fullName>
    </submittedName>
</protein>
<dbReference type="InterPro" id="IPR045087">
    <property type="entry name" value="Cu-oxidase_fam"/>
</dbReference>
<dbReference type="Pfam" id="PF00394">
    <property type="entry name" value="Cu-oxidase"/>
    <property type="match status" value="1"/>
</dbReference>
<dbReference type="CDD" id="cd04232">
    <property type="entry name" value="CuRO_1_CueO_FtsP"/>
    <property type="match status" value="1"/>
</dbReference>
<evidence type="ECO:0000313" key="7">
    <source>
        <dbReference type="EMBL" id="MFC5923333.1"/>
    </source>
</evidence>
<keyword evidence="8" id="KW-1185">Reference proteome</keyword>
<dbReference type="InterPro" id="IPR002355">
    <property type="entry name" value="Cu_oxidase_Cu_BS"/>
</dbReference>
<accession>A0ABW1H2D5</accession>
<dbReference type="SUPFAM" id="SSF49503">
    <property type="entry name" value="Cupredoxins"/>
    <property type="match status" value="3"/>
</dbReference>
<dbReference type="Pfam" id="PF07732">
    <property type="entry name" value="Cu-oxidase_3"/>
    <property type="match status" value="1"/>
</dbReference>
<feature type="domain" description="Plastocyanin-like" evidence="6">
    <location>
        <begin position="14"/>
        <end position="120"/>
    </location>
</feature>
<comment type="similarity">
    <text evidence="1">Belongs to the multicopper oxidase family.</text>
</comment>
<organism evidence="7 8">
    <name type="scientific">Micromonospora vulcania</name>
    <dbReference type="NCBI Taxonomy" id="1441873"/>
    <lineage>
        <taxon>Bacteria</taxon>
        <taxon>Bacillati</taxon>
        <taxon>Actinomycetota</taxon>
        <taxon>Actinomycetes</taxon>
        <taxon>Micromonosporales</taxon>
        <taxon>Micromonosporaceae</taxon>
        <taxon>Micromonospora</taxon>
    </lineage>
</organism>
<evidence type="ECO:0000259" key="5">
    <source>
        <dbReference type="Pfam" id="PF07731"/>
    </source>
</evidence>
<feature type="domain" description="Plastocyanin-like" evidence="5">
    <location>
        <begin position="301"/>
        <end position="423"/>
    </location>
</feature>
<dbReference type="EMBL" id="JBHSQS010000004">
    <property type="protein sequence ID" value="MFC5923333.1"/>
    <property type="molecule type" value="Genomic_DNA"/>
</dbReference>
<dbReference type="Proteomes" id="UP001596226">
    <property type="component" value="Unassembled WGS sequence"/>
</dbReference>
<dbReference type="PROSITE" id="PS00080">
    <property type="entry name" value="MULTICOPPER_OXIDASE2"/>
    <property type="match status" value="1"/>
</dbReference>